<feature type="compositionally biased region" description="Basic residues" evidence="1">
    <location>
        <begin position="65"/>
        <end position="78"/>
    </location>
</feature>
<protein>
    <submittedName>
        <fullName evidence="2">Uncharacterized protein</fullName>
    </submittedName>
</protein>
<feature type="compositionally biased region" description="Basic and acidic residues" evidence="1">
    <location>
        <begin position="13"/>
        <end position="31"/>
    </location>
</feature>
<feature type="compositionally biased region" description="Polar residues" evidence="1">
    <location>
        <begin position="239"/>
        <end position="251"/>
    </location>
</feature>
<dbReference type="OrthoDB" id="364703at2759"/>
<sequence>MDEPKKNLNGGLLEDKANNGHKEWNPQHGTDDSTEENIVLVSFLESVCMLDVKNKSLHFTENHMKSKTSIHHSSKQKQQRADISKKENSIRQIQSAKDTENVLIKSKEHTDHNTDDTTILNDQCQMRKRKMWQPCRSMLTSEERRAQHVIPLTDKDITSAFLEYSAKDTESNIQLYHLAPFDDEYLNEPPKELKPPAKLPRGDWSPRDILMCGSFKACRGEVSKAPKHGGPVYPEDTNSKPTPKDSSNTSSEGLYMLVADVDSDDDYESYEHLYKAELDLLVERGEPVDIEEIDEWFYQAGLTSSQIKNHKMASNRLLRLNCKYFGQRVHPYSGELDTLSSKTFHVLDLNTNTFDVHCKTTKKKHDARKLKKHSQMFTESFLDNMTDDEDVPKHLDLRSRAPNYRMFDHVTGPKYMVDPCSQNYYSNIRSLYGSKADQGYTPATSIGIRHGKSDFETTSASQTEDQRTSTQQSSPRLLSKLKLDKPEIVSTHERNFILKVLLRFPYLDLKQLGLTS</sequence>
<name>A0A9W5TAM4_BABOV</name>
<dbReference type="AlphaFoldDB" id="A0A9W5TAM4"/>
<evidence type="ECO:0000313" key="2">
    <source>
        <dbReference type="EMBL" id="GFE53990.1"/>
    </source>
</evidence>
<feature type="compositionally biased region" description="Polar residues" evidence="1">
    <location>
        <begin position="456"/>
        <end position="476"/>
    </location>
</feature>
<accession>A0A9W5TAM4</accession>
<evidence type="ECO:0000313" key="3">
    <source>
        <dbReference type="Proteomes" id="UP001057455"/>
    </source>
</evidence>
<feature type="region of interest" description="Disordered" evidence="1">
    <location>
        <begin position="64"/>
        <end position="97"/>
    </location>
</feature>
<feature type="region of interest" description="Disordered" evidence="1">
    <location>
        <begin position="1"/>
        <end position="33"/>
    </location>
</feature>
<reference evidence="2" key="1">
    <citation type="submission" date="2019-12" db="EMBL/GenBank/DDBJ databases">
        <title>Genome sequence of Babesia ovis.</title>
        <authorList>
            <person name="Yamagishi J."/>
            <person name="Sevinc F."/>
            <person name="Xuan X."/>
        </authorList>
    </citation>
    <scope>NUCLEOTIDE SEQUENCE</scope>
    <source>
        <strain evidence="2">Selcuk</strain>
    </source>
</reference>
<dbReference type="Proteomes" id="UP001057455">
    <property type="component" value="Unassembled WGS sequence"/>
</dbReference>
<proteinExistence type="predicted"/>
<dbReference type="EMBL" id="BLIY01000008">
    <property type="protein sequence ID" value="GFE53990.1"/>
    <property type="molecule type" value="Genomic_DNA"/>
</dbReference>
<organism evidence="2 3">
    <name type="scientific">Babesia ovis</name>
    <dbReference type="NCBI Taxonomy" id="5869"/>
    <lineage>
        <taxon>Eukaryota</taxon>
        <taxon>Sar</taxon>
        <taxon>Alveolata</taxon>
        <taxon>Apicomplexa</taxon>
        <taxon>Aconoidasida</taxon>
        <taxon>Piroplasmida</taxon>
        <taxon>Babesiidae</taxon>
        <taxon>Babesia</taxon>
    </lineage>
</organism>
<feature type="region of interest" description="Disordered" evidence="1">
    <location>
        <begin position="443"/>
        <end position="478"/>
    </location>
</feature>
<keyword evidence="3" id="KW-1185">Reference proteome</keyword>
<gene>
    <name evidence="2" type="ORF">BaOVIS_013940</name>
</gene>
<feature type="compositionally biased region" description="Basic and acidic residues" evidence="1">
    <location>
        <begin position="79"/>
        <end position="89"/>
    </location>
</feature>
<evidence type="ECO:0000256" key="1">
    <source>
        <dbReference type="SAM" id="MobiDB-lite"/>
    </source>
</evidence>
<feature type="region of interest" description="Disordered" evidence="1">
    <location>
        <begin position="223"/>
        <end position="251"/>
    </location>
</feature>
<comment type="caution">
    <text evidence="2">The sequence shown here is derived from an EMBL/GenBank/DDBJ whole genome shotgun (WGS) entry which is preliminary data.</text>
</comment>